<feature type="domain" description="Resolvase/invertase-type recombinase catalytic" evidence="6">
    <location>
        <begin position="5"/>
        <end position="157"/>
    </location>
</feature>
<dbReference type="GO" id="GO:0000150">
    <property type="term" value="F:DNA strand exchange activity"/>
    <property type="evidence" value="ECO:0007669"/>
    <property type="project" value="InterPro"/>
</dbReference>
<keyword evidence="7" id="KW-0614">Plasmid</keyword>
<dbReference type="InterPro" id="IPR006119">
    <property type="entry name" value="Resolv_N"/>
</dbReference>
<gene>
    <name evidence="7" type="ORF">HWQ56_28845</name>
</gene>
<dbReference type="PANTHER" id="PTHR30461">
    <property type="entry name" value="DNA-INVERTASE FROM LAMBDOID PROPHAGE"/>
    <property type="match status" value="1"/>
</dbReference>
<dbReference type="Proteomes" id="UP000509568">
    <property type="component" value="Plasmid pPENP1"/>
</dbReference>
<dbReference type="InterPro" id="IPR006118">
    <property type="entry name" value="Recombinase_CS"/>
</dbReference>
<evidence type="ECO:0000256" key="4">
    <source>
        <dbReference type="PIRSR" id="PIRSR606118-50"/>
    </source>
</evidence>
<evidence type="ECO:0000256" key="5">
    <source>
        <dbReference type="PROSITE-ProRule" id="PRU10137"/>
    </source>
</evidence>
<dbReference type="PROSITE" id="PS00398">
    <property type="entry name" value="RECOMBINASES_2"/>
    <property type="match status" value="1"/>
</dbReference>
<dbReference type="GO" id="GO:0015074">
    <property type="term" value="P:DNA integration"/>
    <property type="evidence" value="ECO:0007669"/>
    <property type="project" value="UniProtKB-KW"/>
</dbReference>
<name>A0A7D5DC68_9PSED</name>
<dbReference type="SUPFAM" id="SSF53041">
    <property type="entry name" value="Resolvase-like"/>
    <property type="match status" value="1"/>
</dbReference>
<dbReference type="PANTHER" id="PTHR30461:SF25">
    <property type="entry name" value="RESOLVASE-RELATED"/>
    <property type="match status" value="1"/>
</dbReference>
<evidence type="ECO:0000256" key="1">
    <source>
        <dbReference type="ARBA" id="ARBA00022908"/>
    </source>
</evidence>
<organism evidence="7 8">
    <name type="scientific">Pseudomonas eucalypticola</name>
    <dbReference type="NCBI Taxonomy" id="2599595"/>
    <lineage>
        <taxon>Bacteria</taxon>
        <taxon>Pseudomonadati</taxon>
        <taxon>Pseudomonadota</taxon>
        <taxon>Gammaproteobacteria</taxon>
        <taxon>Pseudomonadales</taxon>
        <taxon>Pseudomonadaceae</taxon>
        <taxon>Pseudomonas</taxon>
    </lineage>
</organism>
<evidence type="ECO:0000259" key="6">
    <source>
        <dbReference type="PROSITE" id="PS51736"/>
    </source>
</evidence>
<dbReference type="KEGG" id="pez:HWQ56_28845"/>
<dbReference type="Gene3D" id="3.40.50.1390">
    <property type="entry name" value="Resolvase, N-terminal catalytic domain"/>
    <property type="match status" value="1"/>
</dbReference>
<geneLocation type="plasmid" evidence="8">
    <name>ppenp1</name>
</geneLocation>
<keyword evidence="3" id="KW-0233">DNA recombination</keyword>
<accession>A0A7D5DC68</accession>
<evidence type="ECO:0000313" key="8">
    <source>
        <dbReference type="Proteomes" id="UP000509568"/>
    </source>
</evidence>
<keyword evidence="1" id="KW-0229">DNA integration</keyword>
<dbReference type="Pfam" id="PF00239">
    <property type="entry name" value="Resolvase"/>
    <property type="match status" value="1"/>
</dbReference>
<dbReference type="PROSITE" id="PS00397">
    <property type="entry name" value="RECOMBINASES_1"/>
    <property type="match status" value="1"/>
</dbReference>
<protein>
    <submittedName>
        <fullName evidence="7">Recombinase family protein</fullName>
    </submittedName>
</protein>
<keyword evidence="8" id="KW-1185">Reference proteome</keyword>
<dbReference type="PROSITE" id="PS51736">
    <property type="entry name" value="RECOMBINASES_3"/>
    <property type="match status" value="1"/>
</dbReference>
<dbReference type="InterPro" id="IPR050639">
    <property type="entry name" value="SSR_resolvase"/>
</dbReference>
<dbReference type="InterPro" id="IPR036162">
    <property type="entry name" value="Resolvase-like_N_sf"/>
</dbReference>
<dbReference type="RefSeq" id="WP_176572517.1">
    <property type="nucleotide sequence ID" value="NZ_CP056031.1"/>
</dbReference>
<keyword evidence="2" id="KW-0238">DNA-binding</keyword>
<reference evidence="7 8" key="1">
    <citation type="submission" date="2020-06" db="EMBL/GenBank/DDBJ databases">
        <title>Pseudomonas eucalypticola sp. nov., an endophyte of Eucalyptus dunnii leaves with biocontrol ability of eucalyptus leaf blight.</title>
        <authorList>
            <person name="Liu Y."/>
            <person name="Song Z."/>
            <person name="Zeng H."/>
            <person name="Lu M."/>
            <person name="Wang X."/>
            <person name="Lian X."/>
            <person name="Zhang Q."/>
        </authorList>
    </citation>
    <scope>NUCLEOTIDE SEQUENCE [LARGE SCALE GENOMIC DNA]</scope>
    <source>
        <strain evidence="7 8">NP-1</strain>
        <plasmid evidence="8">ppenp1</plasmid>
    </source>
</reference>
<proteinExistence type="predicted"/>
<feature type="active site" description="O-(5'-phospho-DNA)-serine intermediate" evidence="4 5">
    <location>
        <position position="13"/>
    </location>
</feature>
<evidence type="ECO:0000313" key="7">
    <source>
        <dbReference type="EMBL" id="QKZ07838.1"/>
    </source>
</evidence>
<evidence type="ECO:0000256" key="3">
    <source>
        <dbReference type="ARBA" id="ARBA00023172"/>
    </source>
</evidence>
<sequence length="211" mass="24097">MINSQCRLYLRASTKDQDEQRALFALEQFAAQRELAIVATYADTISGTKLERPELRRLLEEAAHGDVLLCESVDRLSRLTHADWRRLRQMIEDKGMRLVVADLPTTHMLIGGNDITGQFLTIINDLLLDLMATQARIDQEKRVERIREGLANKRRRGEKVGGRGRNQDKWTAIERRLKENLAMADIAKLCDVGIATVYRVRAELNKKSISV</sequence>
<dbReference type="AlphaFoldDB" id="A0A7D5DC68"/>
<dbReference type="SMART" id="SM00857">
    <property type="entry name" value="Resolvase"/>
    <property type="match status" value="1"/>
</dbReference>
<evidence type="ECO:0000256" key="2">
    <source>
        <dbReference type="ARBA" id="ARBA00023125"/>
    </source>
</evidence>
<dbReference type="GO" id="GO:0003677">
    <property type="term" value="F:DNA binding"/>
    <property type="evidence" value="ECO:0007669"/>
    <property type="project" value="UniProtKB-KW"/>
</dbReference>
<dbReference type="EMBL" id="CP056031">
    <property type="protein sequence ID" value="QKZ07838.1"/>
    <property type="molecule type" value="Genomic_DNA"/>
</dbReference>